<dbReference type="InterPro" id="IPR007318">
    <property type="entry name" value="Phopholipid_MeTrfase"/>
</dbReference>
<evidence type="ECO:0000313" key="6">
    <source>
        <dbReference type="EMBL" id="STZ44335.1"/>
    </source>
</evidence>
<dbReference type="EMBL" id="UGQM01000001">
    <property type="protein sequence ID" value="STZ44335.1"/>
    <property type="molecule type" value="Genomic_DNA"/>
</dbReference>
<evidence type="ECO:0000256" key="4">
    <source>
        <dbReference type="ARBA" id="ARBA00023136"/>
    </source>
</evidence>
<protein>
    <recommendedName>
        <fullName evidence="8">Isoprenylcysteine carboxyl methyltransferase</fullName>
    </recommendedName>
</protein>
<dbReference type="GO" id="GO:0012505">
    <property type="term" value="C:endomembrane system"/>
    <property type="evidence" value="ECO:0007669"/>
    <property type="project" value="UniProtKB-SubCell"/>
</dbReference>
<evidence type="ECO:0000256" key="2">
    <source>
        <dbReference type="ARBA" id="ARBA00022692"/>
    </source>
</evidence>
<dbReference type="Gene3D" id="1.20.120.1630">
    <property type="match status" value="1"/>
</dbReference>
<gene>
    <name evidence="6" type="ORF">NCTC10742_03569</name>
</gene>
<dbReference type="Proteomes" id="UP000254291">
    <property type="component" value="Unassembled WGS sequence"/>
</dbReference>
<dbReference type="AlphaFoldDB" id="A0A378SPR0"/>
<accession>A0A378SPR0</accession>
<dbReference type="PANTHER" id="PTHR12714">
    <property type="entry name" value="PROTEIN-S ISOPRENYLCYSTEINE O-METHYLTRANSFERASE"/>
    <property type="match status" value="1"/>
</dbReference>
<evidence type="ECO:0000256" key="5">
    <source>
        <dbReference type="SAM" id="Phobius"/>
    </source>
</evidence>
<dbReference type="PANTHER" id="PTHR12714:SF9">
    <property type="entry name" value="PROTEIN-S-ISOPRENYLCYSTEINE O-METHYLTRANSFERASE"/>
    <property type="match status" value="1"/>
</dbReference>
<proteinExistence type="predicted"/>
<feature type="transmembrane region" description="Helical" evidence="5">
    <location>
        <begin position="6"/>
        <end position="29"/>
    </location>
</feature>
<keyword evidence="4 5" id="KW-0472">Membrane</keyword>
<dbReference type="Pfam" id="PF04191">
    <property type="entry name" value="PEMT"/>
    <property type="match status" value="1"/>
</dbReference>
<keyword evidence="2 5" id="KW-0812">Transmembrane</keyword>
<dbReference type="GO" id="GO:0016740">
    <property type="term" value="F:transferase activity"/>
    <property type="evidence" value="ECO:0007669"/>
    <property type="project" value="UniProtKB-ARBA"/>
</dbReference>
<organism evidence="6 7">
    <name type="scientific">Mycolicibacterium gilvum</name>
    <dbReference type="NCBI Taxonomy" id="1804"/>
    <lineage>
        <taxon>Bacteria</taxon>
        <taxon>Bacillati</taxon>
        <taxon>Actinomycetota</taxon>
        <taxon>Actinomycetes</taxon>
        <taxon>Mycobacteriales</taxon>
        <taxon>Mycobacteriaceae</taxon>
        <taxon>Mycolicibacterium</taxon>
    </lineage>
</organism>
<evidence type="ECO:0000256" key="3">
    <source>
        <dbReference type="ARBA" id="ARBA00022989"/>
    </source>
</evidence>
<evidence type="ECO:0008006" key="8">
    <source>
        <dbReference type="Google" id="ProtNLM"/>
    </source>
</evidence>
<feature type="transmembrane region" description="Helical" evidence="5">
    <location>
        <begin position="109"/>
        <end position="136"/>
    </location>
</feature>
<evidence type="ECO:0000256" key="1">
    <source>
        <dbReference type="ARBA" id="ARBA00004127"/>
    </source>
</evidence>
<keyword evidence="3 5" id="KW-1133">Transmembrane helix</keyword>
<sequence>MGAYTAFLVALFTEMYGIPLTVYLLGSWLGTRFPLLRNTHAGGHVWNDLIGWTGDPHLSPFHLASYLAIGGGFWVIAAGWRHLHEAAQTGRLATTGPYAVVRHPQYDGFLLVMIGFLLQWPTIPTLIMFPVLAYVYARLARTEERDVARRFGHLWDEYARGTPAFIPNVVTIRQHRTRV</sequence>
<evidence type="ECO:0000313" key="7">
    <source>
        <dbReference type="Proteomes" id="UP000254291"/>
    </source>
</evidence>
<feature type="transmembrane region" description="Helical" evidence="5">
    <location>
        <begin position="63"/>
        <end position="83"/>
    </location>
</feature>
<reference evidence="6 7" key="1">
    <citation type="submission" date="2018-06" db="EMBL/GenBank/DDBJ databases">
        <authorList>
            <consortium name="Pathogen Informatics"/>
            <person name="Doyle S."/>
        </authorList>
    </citation>
    <scope>NUCLEOTIDE SEQUENCE [LARGE SCALE GENOMIC DNA]</scope>
    <source>
        <strain evidence="6 7">NCTC10742</strain>
    </source>
</reference>
<name>A0A378SPR0_9MYCO</name>
<comment type="subcellular location">
    <subcellularLocation>
        <location evidence="1">Endomembrane system</location>
        <topology evidence="1">Multi-pass membrane protein</topology>
    </subcellularLocation>
</comment>